<feature type="compositionally biased region" description="Polar residues" evidence="1">
    <location>
        <begin position="380"/>
        <end position="393"/>
    </location>
</feature>
<evidence type="ECO:0000313" key="2">
    <source>
        <dbReference type="EMBL" id="OQE29959.1"/>
    </source>
</evidence>
<dbReference type="OrthoDB" id="5417628at2759"/>
<accession>A0A1V6TVS7</accession>
<name>A0A1V6TVS7_9EURO</name>
<evidence type="ECO:0000256" key="1">
    <source>
        <dbReference type="SAM" id="MobiDB-lite"/>
    </source>
</evidence>
<comment type="caution">
    <text evidence="2">The sequence shown here is derived from an EMBL/GenBank/DDBJ whole genome shotgun (WGS) entry which is preliminary data.</text>
</comment>
<dbReference type="STRING" id="303698.A0A1V6TVS7"/>
<dbReference type="EMBL" id="MLKD01000002">
    <property type="protein sequence ID" value="OQE29959.1"/>
    <property type="molecule type" value="Genomic_DNA"/>
</dbReference>
<feature type="region of interest" description="Disordered" evidence="1">
    <location>
        <begin position="375"/>
        <end position="424"/>
    </location>
</feature>
<gene>
    <name evidence="2" type="ORF">PENSTE_c002G06118</name>
</gene>
<sequence>MRYENWDVLIFPDGLRAPVQEFKTQCFVTRDLDSPYLKYHSPVLGSDSLYSHTTNVGQLPILTTFIPSVPKDTPFKVSIHSWSKPQPSRLMESLMQPDDILLFEARVFIDGDCVAGGVFPQRATWPYTIGLSSHIDRNGNQDVLHFPPFHADILEQRHWDAGDTYGRIKIVLAEGFSRPNRSPPFERVKDIVALSFQHAPLNILEYSNIAWPNPNMWCRRKSAFNYTQSTGYTKQEDSSFSHGHSPSKELRVLQPIVGQVARGPPMMYNWAEAPAGRSSFPLQMPNWSSNTLDSKWDIENDTFVTTDTKVWQQRGARLSRDDVPMLDYSSSSSRAISSVTGMSFEHSKQPSIPPTLDDEQYNLLLEALTPTKAPVIGTRAPSNTPSLVDSPSTVIKGRKETEKEKEKKEEKEIGSDIEQEGEEV</sequence>
<organism evidence="2 3">
    <name type="scientific">Penicillium steckii</name>
    <dbReference type="NCBI Taxonomy" id="303698"/>
    <lineage>
        <taxon>Eukaryota</taxon>
        <taxon>Fungi</taxon>
        <taxon>Dikarya</taxon>
        <taxon>Ascomycota</taxon>
        <taxon>Pezizomycotina</taxon>
        <taxon>Eurotiomycetes</taxon>
        <taxon>Eurotiomycetidae</taxon>
        <taxon>Eurotiales</taxon>
        <taxon>Aspergillaceae</taxon>
        <taxon>Penicillium</taxon>
    </lineage>
</organism>
<proteinExistence type="predicted"/>
<keyword evidence="3" id="KW-1185">Reference proteome</keyword>
<feature type="compositionally biased region" description="Basic and acidic residues" evidence="1">
    <location>
        <begin position="397"/>
        <end position="414"/>
    </location>
</feature>
<feature type="compositionally biased region" description="Acidic residues" evidence="1">
    <location>
        <begin position="415"/>
        <end position="424"/>
    </location>
</feature>
<reference evidence="3" key="1">
    <citation type="journal article" date="2017" name="Nat. Microbiol.">
        <title>Global analysis of biosynthetic gene clusters reveals vast potential of secondary metabolite production in Penicillium species.</title>
        <authorList>
            <person name="Nielsen J.C."/>
            <person name="Grijseels S."/>
            <person name="Prigent S."/>
            <person name="Ji B."/>
            <person name="Dainat J."/>
            <person name="Nielsen K.F."/>
            <person name="Frisvad J.C."/>
            <person name="Workman M."/>
            <person name="Nielsen J."/>
        </authorList>
    </citation>
    <scope>NUCLEOTIDE SEQUENCE [LARGE SCALE GENOMIC DNA]</scope>
    <source>
        <strain evidence="3">IBT 24891</strain>
    </source>
</reference>
<protein>
    <submittedName>
        <fullName evidence="2">Uncharacterized protein</fullName>
    </submittedName>
</protein>
<dbReference type="AlphaFoldDB" id="A0A1V6TVS7"/>
<evidence type="ECO:0000313" key="3">
    <source>
        <dbReference type="Proteomes" id="UP000191285"/>
    </source>
</evidence>
<dbReference type="Proteomes" id="UP000191285">
    <property type="component" value="Unassembled WGS sequence"/>
</dbReference>